<feature type="region of interest" description="Disordered" evidence="1">
    <location>
        <begin position="71"/>
        <end position="103"/>
    </location>
</feature>
<protein>
    <submittedName>
        <fullName evidence="2">Uncharacterized protein</fullName>
    </submittedName>
</protein>
<sequence length="167" mass="18369">EIALSDAETKERSESDESDAEALVKECGNAMPVETQEPDPEITEQINNTDDLLGTVSSSTAEESVLPIEMGTVSSSTAEESVLPIEKNSSGTSRRQPKKPWSRAEVSAVMRHFKAHISKGKLATKNECNHCKFVEGSVLVQRTAQNIRDFVRNRGITAKRQAQKQKL</sequence>
<evidence type="ECO:0000256" key="1">
    <source>
        <dbReference type="SAM" id="MobiDB-lite"/>
    </source>
</evidence>
<evidence type="ECO:0000313" key="3">
    <source>
        <dbReference type="Proteomes" id="UP001482620"/>
    </source>
</evidence>
<dbReference type="EMBL" id="JAHRIQ010014145">
    <property type="protein sequence ID" value="MEQ2225959.1"/>
    <property type="molecule type" value="Genomic_DNA"/>
</dbReference>
<dbReference type="Proteomes" id="UP001482620">
    <property type="component" value="Unassembled WGS sequence"/>
</dbReference>
<gene>
    <name evidence="2" type="ORF">ILYODFUR_022878</name>
</gene>
<feature type="region of interest" description="Disordered" evidence="1">
    <location>
        <begin position="1"/>
        <end position="49"/>
    </location>
</feature>
<keyword evidence="3" id="KW-1185">Reference proteome</keyword>
<comment type="caution">
    <text evidence="2">The sequence shown here is derived from an EMBL/GenBank/DDBJ whole genome shotgun (WGS) entry which is preliminary data.</text>
</comment>
<accession>A0ABV0T0F3</accession>
<organism evidence="2 3">
    <name type="scientific">Ilyodon furcidens</name>
    <name type="common">goldbreast splitfin</name>
    <dbReference type="NCBI Taxonomy" id="33524"/>
    <lineage>
        <taxon>Eukaryota</taxon>
        <taxon>Metazoa</taxon>
        <taxon>Chordata</taxon>
        <taxon>Craniata</taxon>
        <taxon>Vertebrata</taxon>
        <taxon>Euteleostomi</taxon>
        <taxon>Actinopterygii</taxon>
        <taxon>Neopterygii</taxon>
        <taxon>Teleostei</taxon>
        <taxon>Neoteleostei</taxon>
        <taxon>Acanthomorphata</taxon>
        <taxon>Ovalentaria</taxon>
        <taxon>Atherinomorphae</taxon>
        <taxon>Cyprinodontiformes</taxon>
        <taxon>Goodeidae</taxon>
        <taxon>Ilyodon</taxon>
    </lineage>
</organism>
<feature type="non-terminal residue" evidence="2">
    <location>
        <position position="1"/>
    </location>
</feature>
<evidence type="ECO:0000313" key="2">
    <source>
        <dbReference type="EMBL" id="MEQ2225959.1"/>
    </source>
</evidence>
<reference evidence="2 3" key="1">
    <citation type="submission" date="2021-06" db="EMBL/GenBank/DDBJ databases">
        <authorList>
            <person name="Palmer J.M."/>
        </authorList>
    </citation>
    <scope>NUCLEOTIDE SEQUENCE [LARGE SCALE GENOMIC DNA]</scope>
    <source>
        <strain evidence="3">if_2019</strain>
        <tissue evidence="2">Muscle</tissue>
    </source>
</reference>
<proteinExistence type="predicted"/>
<name>A0ABV0T0F3_9TELE</name>